<protein>
    <submittedName>
        <fullName evidence="1">Uncharacterized protein</fullName>
    </submittedName>
</protein>
<dbReference type="EnsemblBacteria" id="CAC11334">
    <property type="protein sequence ID" value="CAC11334"/>
    <property type="gene ID" value="CAC11334"/>
</dbReference>
<dbReference type="HOGENOM" id="CLU_2056164_0_0_2"/>
<reference evidence="1 2" key="1">
    <citation type="journal article" date="2000" name="Nature">
        <title>The genome sequence of the thermoacidophilic scavenger Thermoplasma acidophilum.</title>
        <authorList>
            <person name="Ruepp A."/>
            <person name="Graml W."/>
            <person name="Santos-Martinez M.L."/>
            <person name="Koretke K.K."/>
            <person name="Volker C."/>
            <person name="Mewes H.W."/>
            <person name="Frishman D."/>
            <person name="Stocker S."/>
            <person name="Lupas A.N."/>
            <person name="Baumeister W."/>
        </authorList>
    </citation>
    <scope>NUCLEOTIDE SEQUENCE [LARGE SCALE GENOMIC DNA]</scope>
    <source>
        <strain evidence="2">ATCC 25905 / DSM 1728 / JCM 9062 / NBRC 15155 / AMRC-C165</strain>
    </source>
</reference>
<dbReference type="KEGG" id="tac:Ta0188"/>
<sequence>MANIVHSFSTVSLLSKKHGIHEYRYVPSVERSPLPFLYLRYSYVSYPRYGGSAVPAVKHFVEYICHLPRRYALRIHRQYEILYTDKSLIRFEYIRNTSSRSLNTLSSSVLPYLVKRSLS</sequence>
<dbReference type="EMBL" id="AL445063">
    <property type="protein sequence ID" value="CAC11334.1"/>
    <property type="molecule type" value="Genomic_DNA"/>
</dbReference>
<dbReference type="InParanoid" id="Q9HLN9"/>
<name>Q9HLN9_THEAC</name>
<evidence type="ECO:0000313" key="2">
    <source>
        <dbReference type="Proteomes" id="UP000001024"/>
    </source>
</evidence>
<accession>Q9HLN9</accession>
<proteinExistence type="predicted"/>
<organism evidence="1 2">
    <name type="scientific">Thermoplasma acidophilum (strain ATCC 25905 / DSM 1728 / JCM 9062 / NBRC 15155 / AMRC-C165)</name>
    <dbReference type="NCBI Taxonomy" id="273075"/>
    <lineage>
        <taxon>Archaea</taxon>
        <taxon>Methanobacteriati</taxon>
        <taxon>Thermoplasmatota</taxon>
        <taxon>Thermoplasmata</taxon>
        <taxon>Thermoplasmatales</taxon>
        <taxon>Thermoplasmataceae</taxon>
        <taxon>Thermoplasma</taxon>
    </lineage>
</organism>
<dbReference type="AlphaFoldDB" id="Q9HLN9"/>
<dbReference type="PaxDb" id="273075-Ta0188"/>
<dbReference type="Proteomes" id="UP000001024">
    <property type="component" value="Chromosome"/>
</dbReference>
<evidence type="ECO:0000313" key="1">
    <source>
        <dbReference type="EMBL" id="CAC11334.1"/>
    </source>
</evidence>
<keyword evidence="2" id="KW-1185">Reference proteome</keyword>
<gene>
    <name evidence="1" type="ordered locus">Ta0188</name>
</gene>